<evidence type="ECO:0000256" key="2">
    <source>
        <dbReference type="SAM" id="MobiDB-lite"/>
    </source>
</evidence>
<comment type="caution">
    <text evidence="3">The sequence shown here is derived from an EMBL/GenBank/DDBJ whole genome shotgun (WGS) entry which is preliminary data.</text>
</comment>
<dbReference type="InterPro" id="IPR036188">
    <property type="entry name" value="FAD/NAD-bd_sf"/>
</dbReference>
<dbReference type="InterPro" id="IPR050982">
    <property type="entry name" value="Auxin_biosynth/cation_transpt"/>
</dbReference>
<keyword evidence="1" id="KW-0560">Oxidoreductase</keyword>
<reference evidence="4" key="1">
    <citation type="journal article" date="2023" name="Commun. Biol.">
        <title>Genome analysis of Parmales, the sister group of diatoms, reveals the evolutionary specialization of diatoms from phago-mixotrophs to photoautotrophs.</title>
        <authorList>
            <person name="Ban H."/>
            <person name="Sato S."/>
            <person name="Yoshikawa S."/>
            <person name="Yamada K."/>
            <person name="Nakamura Y."/>
            <person name="Ichinomiya M."/>
            <person name="Sato N."/>
            <person name="Blanc-Mathieu R."/>
            <person name="Endo H."/>
            <person name="Kuwata A."/>
            <person name="Ogata H."/>
        </authorList>
    </citation>
    <scope>NUCLEOTIDE SEQUENCE [LARGE SCALE GENOMIC DNA]</scope>
    <source>
        <strain evidence="4">NIES 3700</strain>
    </source>
</reference>
<dbReference type="PANTHER" id="PTHR43539:SF89">
    <property type="entry name" value="NAD(P)-BINDING DOMAIN-CONTAINING PROTEIN"/>
    <property type="match status" value="1"/>
</dbReference>
<evidence type="ECO:0000313" key="3">
    <source>
        <dbReference type="EMBL" id="GMI11622.1"/>
    </source>
</evidence>
<dbReference type="AlphaFoldDB" id="A0A9W7FGA2"/>
<evidence type="ECO:0008006" key="5">
    <source>
        <dbReference type="Google" id="ProtNLM"/>
    </source>
</evidence>
<feature type="compositionally biased region" description="Basic and acidic residues" evidence="2">
    <location>
        <begin position="80"/>
        <end position="94"/>
    </location>
</feature>
<dbReference type="GO" id="GO:0004497">
    <property type="term" value="F:monooxygenase activity"/>
    <property type="evidence" value="ECO:0007669"/>
    <property type="project" value="TreeGrafter"/>
</dbReference>
<organism evidence="3 4">
    <name type="scientific">Triparma laevis f. longispina</name>
    <dbReference type="NCBI Taxonomy" id="1714387"/>
    <lineage>
        <taxon>Eukaryota</taxon>
        <taxon>Sar</taxon>
        <taxon>Stramenopiles</taxon>
        <taxon>Ochrophyta</taxon>
        <taxon>Bolidophyceae</taxon>
        <taxon>Parmales</taxon>
        <taxon>Triparmaceae</taxon>
        <taxon>Triparma</taxon>
    </lineage>
</organism>
<feature type="region of interest" description="Disordered" evidence="2">
    <location>
        <begin position="68"/>
        <end position="100"/>
    </location>
</feature>
<protein>
    <recommendedName>
        <fullName evidence="5">FAD/NAD(P)-binding domain-containing protein</fullName>
    </recommendedName>
</protein>
<dbReference type="Pfam" id="PF13738">
    <property type="entry name" value="Pyr_redox_3"/>
    <property type="match status" value="1"/>
</dbReference>
<dbReference type="OrthoDB" id="66881at2759"/>
<name>A0A9W7FGA2_9STRA</name>
<dbReference type="Gene3D" id="3.50.50.60">
    <property type="entry name" value="FAD/NAD(P)-binding domain"/>
    <property type="match status" value="2"/>
</dbReference>
<dbReference type="GO" id="GO:0050660">
    <property type="term" value="F:flavin adenine dinucleotide binding"/>
    <property type="evidence" value="ECO:0007669"/>
    <property type="project" value="TreeGrafter"/>
</dbReference>
<dbReference type="EMBL" id="BRXW01000165">
    <property type="protein sequence ID" value="GMI11622.1"/>
    <property type="molecule type" value="Genomic_DNA"/>
</dbReference>
<accession>A0A9W7FGA2</accession>
<dbReference type="Proteomes" id="UP001165122">
    <property type="component" value="Unassembled WGS sequence"/>
</dbReference>
<keyword evidence="4" id="KW-1185">Reference proteome</keyword>
<gene>
    <name evidence="3" type="ORF">TrLO_g12262</name>
</gene>
<evidence type="ECO:0000313" key="4">
    <source>
        <dbReference type="Proteomes" id="UP001165122"/>
    </source>
</evidence>
<evidence type="ECO:0000256" key="1">
    <source>
        <dbReference type="ARBA" id="ARBA00023002"/>
    </source>
</evidence>
<dbReference type="SUPFAM" id="SSF51905">
    <property type="entry name" value="FAD/NAD(P)-binding domain"/>
    <property type="match status" value="2"/>
</dbReference>
<sequence>MSGLSHHPVQAYLDDTAALLDTLKDDSGLRTLLTSAAEGVDEDGVDPTIARLHSLIAGFSDLKASLDENNARVEEEDVTEEKHDREMSEEHDRDMSEDDDEEGTFSVVIIGASASGLGVACALLQASPDLDVRILEKSDCVGSTFLSWPSFTTFISPSFYSNPFGPLDLNQITPSENGPQTFTTSQHPTGKEYAEYLQNLSKSKMFGDRCLESYITFGVDVSTIETANYGGGTAFNIATSSGTDYNARYVIYAGGEYSHPYSPPSLTKNLNASIHYSALSPDMWSSYAAECCSGSTIIIVGAGEAGYDAAFHVLDGEAVCSGEVILIDRNSGGGENNKVDDPSTTLSPRTRDRKIEILKSGKRIIVFKGCECISINKEGEEYLAQYRNEKGKDETVTSKLPVILATGFNVGKSEKCILKDISEFDESGRPVLSQDCDEVVKTKGLFVVGPMVKHEEVIFCFVYKFRCRFALVAGEILSRLTVDYHSIKTNEDGTVVVDEEGHEKLESVEKMCRNYQEKGMLITDLSCAVCGDVGSC</sequence>
<proteinExistence type="predicted"/>
<dbReference type="PANTHER" id="PTHR43539">
    <property type="entry name" value="FLAVIN-BINDING MONOOXYGENASE-LIKE PROTEIN (AFU_ORTHOLOGUE AFUA_4G09220)"/>
    <property type="match status" value="1"/>
</dbReference>